<accession>A0A2H3NPX0</accession>
<dbReference type="Proteomes" id="UP000221024">
    <property type="component" value="Unassembled WGS sequence"/>
</dbReference>
<dbReference type="AlphaFoldDB" id="A0A2H3NPX0"/>
<dbReference type="InterPro" id="IPR004788">
    <property type="entry name" value="Ribose5P_isomerase_type_A"/>
</dbReference>
<dbReference type="GO" id="GO:0004751">
    <property type="term" value="F:ribose-5-phosphate isomerase activity"/>
    <property type="evidence" value="ECO:0007669"/>
    <property type="project" value="UniProtKB-UniRule"/>
</dbReference>
<comment type="pathway">
    <text evidence="3">Carbohydrate degradation; pentose phosphate pathway; D-ribose 5-phosphate from D-ribulose 5-phosphate (non-oxidative stage): step 1/1.</text>
</comment>
<dbReference type="SUPFAM" id="SSF75445">
    <property type="entry name" value="D-ribose-5-phosphate isomerase (RpiA), lid domain"/>
    <property type="match status" value="1"/>
</dbReference>
<dbReference type="GO" id="GO:0009052">
    <property type="term" value="P:pentose-phosphate shunt, non-oxidative branch"/>
    <property type="evidence" value="ECO:0007669"/>
    <property type="project" value="UniProtKB-UniRule"/>
</dbReference>
<protein>
    <recommendedName>
        <fullName evidence="3">Ribose-5-phosphate isomerase A</fullName>
        <ecNumber evidence="3">5.3.1.6</ecNumber>
    </recommendedName>
    <alternativeName>
        <fullName evidence="3">Phosphoriboisomerase A</fullName>
        <shortName evidence="3">PRI</shortName>
    </alternativeName>
</protein>
<dbReference type="EC" id="5.3.1.6" evidence="3"/>
<comment type="subunit">
    <text evidence="3">Homodimer.</text>
</comment>
<dbReference type="NCBIfam" id="NF001924">
    <property type="entry name" value="PRK00702.1"/>
    <property type="match status" value="1"/>
</dbReference>
<sequence>MPNASAAKQAAGTAAADLVESGMTLGLGTGSTTACALEALGTRIQNDGLDIVGVPTSFAAERLANQHDIPLTTLDDVPRLDLALDGADEVDPEGRLIKGRGAAHTREKVVAHAAERFVVLIDPSKPVDELGHAFPLPIEIVPMALGPVQRLIEQLGGHPELRMGAAKDGPVISDQGLWIVDAHLDGITDPEALNRTLNDQPGILDHGLFLDLATDILCGEANGSVTHTVV</sequence>
<dbReference type="PANTHER" id="PTHR11934:SF0">
    <property type="entry name" value="RIBOSE-5-PHOSPHATE ISOMERASE"/>
    <property type="match status" value="1"/>
</dbReference>
<keyword evidence="2 3" id="KW-0413">Isomerase</keyword>
<dbReference type="SUPFAM" id="SSF100950">
    <property type="entry name" value="NagB/RpiA/CoA transferase-like"/>
    <property type="match status" value="1"/>
</dbReference>
<evidence type="ECO:0000313" key="5">
    <source>
        <dbReference type="Proteomes" id="UP000221024"/>
    </source>
</evidence>
<comment type="caution">
    <text evidence="4">The sequence shown here is derived from an EMBL/GenBank/DDBJ whole genome shotgun (WGS) entry which is preliminary data.</text>
</comment>
<dbReference type="Gene3D" id="3.30.70.260">
    <property type="match status" value="1"/>
</dbReference>
<gene>
    <name evidence="3" type="primary">rpiA</name>
    <name evidence="4" type="ORF">CRI93_06530</name>
</gene>
<feature type="binding site" evidence="3">
    <location>
        <begin position="98"/>
        <end position="101"/>
    </location>
    <ligand>
        <name>substrate</name>
    </ligand>
</feature>
<evidence type="ECO:0000256" key="1">
    <source>
        <dbReference type="ARBA" id="ARBA00001713"/>
    </source>
</evidence>
<dbReference type="InterPro" id="IPR020672">
    <property type="entry name" value="Ribose5P_isomerase_typA_subgr"/>
</dbReference>
<dbReference type="GO" id="GO:0005829">
    <property type="term" value="C:cytosol"/>
    <property type="evidence" value="ECO:0007669"/>
    <property type="project" value="TreeGrafter"/>
</dbReference>
<feature type="active site" description="Proton acceptor" evidence="3">
    <location>
        <position position="107"/>
    </location>
</feature>
<dbReference type="UniPathway" id="UPA00115">
    <property type="reaction ID" value="UER00412"/>
</dbReference>
<feature type="binding site" evidence="3">
    <location>
        <begin position="85"/>
        <end position="88"/>
    </location>
    <ligand>
        <name>substrate</name>
    </ligand>
</feature>
<dbReference type="OrthoDB" id="5870696at2"/>
<organism evidence="4 5">
    <name type="scientific">Longimonas halophila</name>
    <dbReference type="NCBI Taxonomy" id="1469170"/>
    <lineage>
        <taxon>Bacteria</taxon>
        <taxon>Pseudomonadati</taxon>
        <taxon>Rhodothermota</taxon>
        <taxon>Rhodothermia</taxon>
        <taxon>Rhodothermales</taxon>
        <taxon>Salisaetaceae</taxon>
        <taxon>Longimonas</taxon>
    </lineage>
</organism>
<dbReference type="HAMAP" id="MF_00170">
    <property type="entry name" value="Rib_5P_isom_A"/>
    <property type="match status" value="1"/>
</dbReference>
<feature type="binding site" evidence="3">
    <location>
        <position position="125"/>
    </location>
    <ligand>
        <name>substrate</name>
    </ligand>
</feature>
<proteinExistence type="inferred from homology"/>
<comment type="function">
    <text evidence="3">Catalyzes the reversible conversion of ribose-5-phosphate to ribulose 5-phosphate.</text>
</comment>
<evidence type="ECO:0000256" key="2">
    <source>
        <dbReference type="ARBA" id="ARBA00023235"/>
    </source>
</evidence>
<dbReference type="Pfam" id="PF06026">
    <property type="entry name" value="Rib_5-P_isom_A"/>
    <property type="match status" value="1"/>
</dbReference>
<reference evidence="4 5" key="1">
    <citation type="submission" date="2017-10" db="EMBL/GenBank/DDBJ databases">
        <title>Draft genome of Longimonas halophila.</title>
        <authorList>
            <person name="Goh K.M."/>
            <person name="Shamsir M.S."/>
            <person name="Lim S.W."/>
        </authorList>
    </citation>
    <scope>NUCLEOTIDE SEQUENCE [LARGE SCALE GENOMIC DNA]</scope>
    <source>
        <strain evidence="4 5">KCTC 42399</strain>
    </source>
</reference>
<dbReference type="EMBL" id="PDEP01000005">
    <property type="protein sequence ID" value="PEN07633.1"/>
    <property type="molecule type" value="Genomic_DNA"/>
</dbReference>
<comment type="similarity">
    <text evidence="3">Belongs to the ribose 5-phosphate isomerase family.</text>
</comment>
<keyword evidence="5" id="KW-1185">Reference proteome</keyword>
<dbReference type="CDD" id="cd01398">
    <property type="entry name" value="RPI_A"/>
    <property type="match status" value="1"/>
</dbReference>
<dbReference type="Gene3D" id="3.40.50.1360">
    <property type="match status" value="1"/>
</dbReference>
<evidence type="ECO:0000313" key="4">
    <source>
        <dbReference type="EMBL" id="PEN07633.1"/>
    </source>
</evidence>
<dbReference type="InterPro" id="IPR037171">
    <property type="entry name" value="NagB/RpiA_transferase-like"/>
</dbReference>
<dbReference type="NCBIfam" id="TIGR00021">
    <property type="entry name" value="rpiA"/>
    <property type="match status" value="1"/>
</dbReference>
<dbReference type="PANTHER" id="PTHR11934">
    <property type="entry name" value="RIBOSE-5-PHOSPHATE ISOMERASE"/>
    <property type="match status" value="1"/>
</dbReference>
<dbReference type="RefSeq" id="WP_098061821.1">
    <property type="nucleotide sequence ID" value="NZ_PDEP01000005.1"/>
</dbReference>
<feature type="binding site" evidence="3">
    <location>
        <begin position="29"/>
        <end position="32"/>
    </location>
    <ligand>
        <name>substrate</name>
    </ligand>
</feature>
<evidence type="ECO:0000256" key="3">
    <source>
        <dbReference type="HAMAP-Rule" id="MF_00170"/>
    </source>
</evidence>
<dbReference type="FunFam" id="3.40.50.1360:FF:000001">
    <property type="entry name" value="Ribose-5-phosphate isomerase A"/>
    <property type="match status" value="1"/>
</dbReference>
<name>A0A2H3NPX0_9BACT</name>
<comment type="catalytic activity">
    <reaction evidence="1 3">
        <text>aldehydo-D-ribose 5-phosphate = D-ribulose 5-phosphate</text>
        <dbReference type="Rhea" id="RHEA:14657"/>
        <dbReference type="ChEBI" id="CHEBI:58121"/>
        <dbReference type="ChEBI" id="CHEBI:58273"/>
        <dbReference type="EC" id="5.3.1.6"/>
    </reaction>
</comment>
<dbReference type="GO" id="GO:0006014">
    <property type="term" value="P:D-ribose metabolic process"/>
    <property type="evidence" value="ECO:0007669"/>
    <property type="project" value="TreeGrafter"/>
</dbReference>